<feature type="compositionally biased region" description="Acidic residues" evidence="1">
    <location>
        <begin position="21"/>
        <end position="32"/>
    </location>
</feature>
<accession>A0A0D2PL14</accession>
<dbReference type="EMBL" id="KN817520">
    <property type="protein sequence ID" value="KJA29061.1"/>
    <property type="molecule type" value="Genomic_DNA"/>
</dbReference>
<reference evidence="3" key="1">
    <citation type="submission" date="2014-04" db="EMBL/GenBank/DDBJ databases">
        <title>Evolutionary Origins and Diversification of the Mycorrhizal Mutualists.</title>
        <authorList>
            <consortium name="DOE Joint Genome Institute"/>
            <consortium name="Mycorrhizal Genomics Consortium"/>
            <person name="Kohler A."/>
            <person name="Kuo A."/>
            <person name="Nagy L.G."/>
            <person name="Floudas D."/>
            <person name="Copeland A."/>
            <person name="Barry K.W."/>
            <person name="Cichocki N."/>
            <person name="Veneault-Fourrey C."/>
            <person name="LaButti K."/>
            <person name="Lindquist E.A."/>
            <person name="Lipzen A."/>
            <person name="Lundell T."/>
            <person name="Morin E."/>
            <person name="Murat C."/>
            <person name="Riley R."/>
            <person name="Ohm R."/>
            <person name="Sun H."/>
            <person name="Tunlid A."/>
            <person name="Henrissat B."/>
            <person name="Grigoriev I.V."/>
            <person name="Hibbett D.S."/>
            <person name="Martin F."/>
        </authorList>
    </citation>
    <scope>NUCLEOTIDE SEQUENCE [LARGE SCALE GENOMIC DNA]</scope>
    <source>
        <strain evidence="3">FD-334 SS-4</strain>
    </source>
</reference>
<dbReference type="STRING" id="945553.A0A0D2PL14"/>
<feature type="compositionally biased region" description="Low complexity" evidence="1">
    <location>
        <begin position="259"/>
        <end position="271"/>
    </location>
</feature>
<feature type="compositionally biased region" description="Pro residues" evidence="1">
    <location>
        <begin position="68"/>
        <end position="81"/>
    </location>
</feature>
<protein>
    <submittedName>
        <fullName evidence="2">Uncharacterized protein</fullName>
    </submittedName>
</protein>
<dbReference type="OMA" id="NYAPSMR"/>
<evidence type="ECO:0000256" key="1">
    <source>
        <dbReference type="SAM" id="MobiDB-lite"/>
    </source>
</evidence>
<feature type="compositionally biased region" description="Low complexity" evidence="1">
    <location>
        <begin position="199"/>
        <end position="217"/>
    </location>
</feature>
<feature type="region of interest" description="Disordered" evidence="1">
    <location>
        <begin position="1"/>
        <end position="274"/>
    </location>
</feature>
<gene>
    <name evidence="2" type="ORF">HYPSUDRAFT_635892</name>
</gene>
<dbReference type="Proteomes" id="UP000054270">
    <property type="component" value="Unassembled WGS sequence"/>
</dbReference>
<sequence length="394" mass="41253">MQEGLDRGRAIGHVEPPMSAGEEDEEYTDDGLSEGGSYRDPPRRQRSIMAPSGHSRADSRSQAAPTALPVPPPADVLPVNPPSNYAPSVRAPSVRPESMRGRSPNTSHAPQSNYATSARGPSPNPSMTRPPSNYGPSIRGPSPNPSNARPPSNYAPSMRTASPNPSMIRPSSTYAPSMRGPSPNPSNARPPSTYAPSMRAASPNPSNARPSSNYAPSMRAASPGPSYSRAPSTHAPSIRAPSVSEGTGMRRPSSVLSFAPTPHHPTVAVPPDNLIPTLDTDLRIRLPPPHEFMARTPERAPSPALPAGAASESSVTSQEPLPVPLRTAAPGRAGRHRRGSSAGSGSSTLSTLELFSNPYAAGMRTPMSAIEEVSSQASPAHYEGHHGRSFVSGL</sequence>
<dbReference type="AlphaFoldDB" id="A0A0D2PL14"/>
<feature type="compositionally biased region" description="Polar residues" evidence="1">
    <location>
        <begin position="103"/>
        <end position="116"/>
    </location>
</feature>
<organism evidence="2 3">
    <name type="scientific">Hypholoma sublateritium (strain FD-334 SS-4)</name>
    <dbReference type="NCBI Taxonomy" id="945553"/>
    <lineage>
        <taxon>Eukaryota</taxon>
        <taxon>Fungi</taxon>
        <taxon>Dikarya</taxon>
        <taxon>Basidiomycota</taxon>
        <taxon>Agaricomycotina</taxon>
        <taxon>Agaricomycetes</taxon>
        <taxon>Agaricomycetidae</taxon>
        <taxon>Agaricales</taxon>
        <taxon>Agaricineae</taxon>
        <taxon>Strophariaceae</taxon>
        <taxon>Hypholoma</taxon>
    </lineage>
</organism>
<name>A0A0D2PL14_HYPSF</name>
<feature type="compositionally biased region" description="Low complexity" evidence="1">
    <location>
        <begin position="301"/>
        <end position="314"/>
    </location>
</feature>
<feature type="region of interest" description="Disordered" evidence="1">
    <location>
        <begin position="298"/>
        <end position="351"/>
    </location>
</feature>
<feature type="compositionally biased region" description="Polar residues" evidence="1">
    <location>
        <begin position="159"/>
        <end position="175"/>
    </location>
</feature>
<feature type="compositionally biased region" description="Low complexity" evidence="1">
    <location>
        <begin position="145"/>
        <end position="157"/>
    </location>
</feature>
<feature type="region of interest" description="Disordered" evidence="1">
    <location>
        <begin position="371"/>
        <end position="394"/>
    </location>
</feature>
<feature type="compositionally biased region" description="Polar residues" evidence="1">
    <location>
        <begin position="125"/>
        <end position="135"/>
    </location>
</feature>
<proteinExistence type="predicted"/>
<evidence type="ECO:0000313" key="3">
    <source>
        <dbReference type="Proteomes" id="UP000054270"/>
    </source>
</evidence>
<keyword evidence="3" id="KW-1185">Reference proteome</keyword>
<dbReference type="OrthoDB" id="3008370at2759"/>
<evidence type="ECO:0000313" key="2">
    <source>
        <dbReference type="EMBL" id="KJA29061.1"/>
    </source>
</evidence>